<dbReference type="EnsemblPlants" id="OGLUM04G14990.1">
    <property type="protein sequence ID" value="OGLUM04G14990.1"/>
    <property type="gene ID" value="OGLUM04G14990"/>
</dbReference>
<evidence type="ECO:0000313" key="2">
    <source>
        <dbReference type="EnsemblPlants" id="OGLUM04G14990.1"/>
    </source>
</evidence>
<sequence>MLGPPYLLHSSSKPHPLVFLRPSGRPACGGRHGGPCPFLDQSSSSSNRSPASTRQLPLSTSSTEPPLSPHAVRAAQERTPASSEHHKVADAPASIMMLTSNGSTNPKARAGSIGEQTRLVQLQFFADAVFQVSTVVAEAR</sequence>
<reference evidence="2" key="2">
    <citation type="submission" date="2018-05" db="EMBL/GenBank/DDBJ databases">
        <title>OgluRS3 (Oryza glumaepatula Reference Sequence Version 3).</title>
        <authorList>
            <person name="Zhang J."/>
            <person name="Kudrna D."/>
            <person name="Lee S."/>
            <person name="Talag J."/>
            <person name="Welchert J."/>
            <person name="Wing R.A."/>
        </authorList>
    </citation>
    <scope>NUCLEOTIDE SEQUENCE [LARGE SCALE GENOMIC DNA]</scope>
</reference>
<reference evidence="2" key="1">
    <citation type="submission" date="2015-04" db="UniProtKB">
        <authorList>
            <consortium name="EnsemblPlants"/>
        </authorList>
    </citation>
    <scope>IDENTIFICATION</scope>
</reference>
<dbReference type="AlphaFoldDB" id="A0A0D9ZLS5"/>
<accession>A0A0D9ZLS5</accession>
<feature type="region of interest" description="Disordered" evidence="1">
    <location>
        <begin position="23"/>
        <end position="90"/>
    </location>
</feature>
<name>A0A0D9ZLS5_9ORYZ</name>
<organism evidence="2">
    <name type="scientific">Oryza glumipatula</name>
    <dbReference type="NCBI Taxonomy" id="40148"/>
    <lineage>
        <taxon>Eukaryota</taxon>
        <taxon>Viridiplantae</taxon>
        <taxon>Streptophyta</taxon>
        <taxon>Embryophyta</taxon>
        <taxon>Tracheophyta</taxon>
        <taxon>Spermatophyta</taxon>
        <taxon>Magnoliopsida</taxon>
        <taxon>Liliopsida</taxon>
        <taxon>Poales</taxon>
        <taxon>Poaceae</taxon>
        <taxon>BOP clade</taxon>
        <taxon>Oryzoideae</taxon>
        <taxon>Oryzeae</taxon>
        <taxon>Oryzinae</taxon>
        <taxon>Oryza</taxon>
    </lineage>
</organism>
<dbReference type="Gramene" id="OGLUM04G14990.1">
    <property type="protein sequence ID" value="OGLUM04G14990.1"/>
    <property type="gene ID" value="OGLUM04G14990"/>
</dbReference>
<dbReference type="HOGENOM" id="CLU_1838259_0_0_1"/>
<dbReference type="Proteomes" id="UP000026961">
    <property type="component" value="Chromosome 4"/>
</dbReference>
<protein>
    <submittedName>
        <fullName evidence="2">Uncharacterized protein</fullName>
    </submittedName>
</protein>
<evidence type="ECO:0000313" key="3">
    <source>
        <dbReference type="Proteomes" id="UP000026961"/>
    </source>
</evidence>
<keyword evidence="3" id="KW-1185">Reference proteome</keyword>
<proteinExistence type="predicted"/>
<feature type="compositionally biased region" description="Low complexity" evidence="1">
    <location>
        <begin position="42"/>
        <end position="65"/>
    </location>
</feature>
<evidence type="ECO:0000256" key="1">
    <source>
        <dbReference type="SAM" id="MobiDB-lite"/>
    </source>
</evidence>